<proteinExistence type="predicted"/>
<sequence length="97" mass="10845">MTWLGGKNRREGIITSVNDYRVTRINGKIPHWRVEHDGASDIALTEEDAMSIIGEWLKSGFESGQGGEFRILWEGTPKGFITPDLDLVFSEEASPSH</sequence>
<evidence type="ECO:0000313" key="2">
    <source>
        <dbReference type="EMBL" id="CAB4190692.1"/>
    </source>
</evidence>
<organism evidence="2">
    <name type="scientific">uncultured Caudovirales phage</name>
    <dbReference type="NCBI Taxonomy" id="2100421"/>
    <lineage>
        <taxon>Viruses</taxon>
        <taxon>Duplodnaviria</taxon>
        <taxon>Heunggongvirae</taxon>
        <taxon>Uroviricota</taxon>
        <taxon>Caudoviricetes</taxon>
        <taxon>Peduoviridae</taxon>
        <taxon>Maltschvirus</taxon>
        <taxon>Maltschvirus maltsch</taxon>
    </lineage>
</organism>
<gene>
    <name evidence="2" type="ORF">UFOVP1191_91</name>
    <name evidence="3" type="ORF">UFOVP1252_87</name>
    <name evidence="1" type="ORF">UFOVP529_33</name>
</gene>
<protein>
    <submittedName>
        <fullName evidence="2">Uncharacterized protein</fullName>
    </submittedName>
</protein>
<reference evidence="2" key="1">
    <citation type="submission" date="2020-05" db="EMBL/GenBank/DDBJ databases">
        <authorList>
            <person name="Chiriac C."/>
            <person name="Salcher M."/>
            <person name="Ghai R."/>
            <person name="Kavagutti S V."/>
        </authorList>
    </citation>
    <scope>NUCLEOTIDE SEQUENCE</scope>
</reference>
<dbReference type="EMBL" id="LR797211">
    <property type="protein sequence ID" value="CAB4194490.1"/>
    <property type="molecule type" value="Genomic_DNA"/>
</dbReference>
<dbReference type="EMBL" id="LR797158">
    <property type="protein sequence ID" value="CAB4190692.1"/>
    <property type="molecule type" value="Genomic_DNA"/>
</dbReference>
<evidence type="ECO:0000313" key="3">
    <source>
        <dbReference type="EMBL" id="CAB4194490.1"/>
    </source>
</evidence>
<accession>A0A6J5R4A7</accession>
<name>A0A6J5R4A7_9CAUD</name>
<dbReference type="EMBL" id="LR796510">
    <property type="protein sequence ID" value="CAB4148872.1"/>
    <property type="molecule type" value="Genomic_DNA"/>
</dbReference>
<evidence type="ECO:0000313" key="1">
    <source>
        <dbReference type="EMBL" id="CAB4148872.1"/>
    </source>
</evidence>